<accession>A0AAX2ICB6</accession>
<reference evidence="4" key="2">
    <citation type="submission" date="2017-06" db="EMBL/GenBank/DDBJ databases">
        <title>Capnocytophaga spp. assemblies.</title>
        <authorList>
            <person name="Gulvik C.A."/>
        </authorList>
    </citation>
    <scope>NUCLEOTIDE SEQUENCE [LARGE SCALE GENOMIC DNA]</scope>
    <source>
        <strain evidence="4">KC1668</strain>
    </source>
</reference>
<reference evidence="3 5" key="3">
    <citation type="submission" date="2018-06" db="EMBL/GenBank/DDBJ databases">
        <authorList>
            <consortium name="Pathogen Informatics"/>
            <person name="Doyle S."/>
        </authorList>
    </citation>
    <scope>NUCLEOTIDE SEQUENCE [LARGE SCALE GENOMIC DNA]</scope>
    <source>
        <strain evidence="3 5">NCTC11653</strain>
    </source>
</reference>
<dbReference type="AlphaFoldDB" id="A0AAX2ICB6"/>
<reference evidence="2" key="1">
    <citation type="journal article" date="2017" name="Genome Announc.">
        <title>Twelve Complete Reference Genomes of Clinical Isolates in the Capnocytophaga Genus.</title>
        <authorList>
            <person name="Villarma A."/>
            <person name="Gulvik C.A."/>
            <person name="Rowe L.A."/>
            <person name="Sheth M."/>
            <person name="Juieng P."/>
            <person name="Nicholson A.C."/>
            <person name="Loparev V.N."/>
            <person name="McQuiston J.R."/>
        </authorList>
    </citation>
    <scope>NUCLEOTIDE SEQUENCE</scope>
    <source>
        <strain evidence="2">KC1668</strain>
    </source>
</reference>
<organism evidence="3 5">
    <name type="scientific">Capnocytophaga sputigena</name>
    <dbReference type="NCBI Taxonomy" id="1019"/>
    <lineage>
        <taxon>Bacteria</taxon>
        <taxon>Pseudomonadati</taxon>
        <taxon>Bacteroidota</taxon>
        <taxon>Flavobacteriia</taxon>
        <taxon>Flavobacteriales</taxon>
        <taxon>Flavobacteriaceae</taxon>
        <taxon>Capnocytophaga</taxon>
    </lineage>
</organism>
<keyword evidence="4" id="KW-1185">Reference proteome</keyword>
<evidence type="ECO:0000313" key="3">
    <source>
        <dbReference type="EMBL" id="SQA75707.1"/>
    </source>
</evidence>
<gene>
    <name evidence="2" type="ORF">CGC55_08380</name>
    <name evidence="3" type="ORF">NCTC11653_01619</name>
</gene>
<dbReference type="EMBL" id="CP022385">
    <property type="protein sequence ID" value="ATA84519.1"/>
    <property type="molecule type" value="Genomic_DNA"/>
</dbReference>
<dbReference type="EMBL" id="UAVP01000008">
    <property type="protein sequence ID" value="SQA75707.1"/>
    <property type="molecule type" value="Genomic_DNA"/>
</dbReference>
<dbReference type="RefSeq" id="WP_002677648.1">
    <property type="nucleotide sequence ID" value="NZ_CAUOVR010000004.1"/>
</dbReference>
<name>A0AAX2ICB6_CAPSP</name>
<proteinExistence type="predicted"/>
<evidence type="ECO:0000313" key="4">
    <source>
        <dbReference type="Proteomes" id="UP000217301"/>
    </source>
</evidence>
<dbReference type="Proteomes" id="UP000249902">
    <property type="component" value="Unassembled WGS sequence"/>
</dbReference>
<keyword evidence="1" id="KW-0175">Coiled coil</keyword>
<protein>
    <submittedName>
        <fullName evidence="2">Toxin</fullName>
    </submittedName>
</protein>
<feature type="coiled-coil region" evidence="1">
    <location>
        <begin position="8"/>
        <end position="35"/>
    </location>
</feature>
<dbReference type="KEGG" id="cspu:CGC55_08380"/>
<evidence type="ECO:0000313" key="2">
    <source>
        <dbReference type="EMBL" id="ATA84519.1"/>
    </source>
</evidence>
<evidence type="ECO:0000256" key="1">
    <source>
        <dbReference type="SAM" id="Coils"/>
    </source>
</evidence>
<sequence>MNYSFRTMASFEKDLKKLGKKYKSLKEDFKKLKEEIQENPFLGTDLGEGFKKIRINITSKAQGKRGGGRVITHEILVNVNTEDETKNVLFVALYDKSETDSVDMKIIKEVVEEYYTEES</sequence>
<dbReference type="Proteomes" id="UP000217301">
    <property type="component" value="Chromosome"/>
</dbReference>
<evidence type="ECO:0000313" key="5">
    <source>
        <dbReference type="Proteomes" id="UP000249902"/>
    </source>
</evidence>